<dbReference type="AlphaFoldDB" id="A0A069ASQ8"/>
<dbReference type="EMBL" id="LK932904">
    <property type="protein sequence ID" value="CDT03272.1"/>
    <property type="molecule type" value="Genomic_DNA"/>
</dbReference>
<sequence>MEQEAADAGKVAMGYGTWLSLNTCKGTIKNLPYLPASTRLAIWMLQYSSSNA</sequence>
<gene>
    <name evidence="1" type="ORF">BN1095_2490001</name>
</gene>
<reference evidence="1" key="1">
    <citation type="submission" date="2014-07" db="EMBL/GenBank/DDBJ databases">
        <authorList>
            <person name="Monot Marc"/>
        </authorList>
    </citation>
    <scope>NUCLEOTIDE SEQUENCE</scope>
    <source>
        <strain evidence="1">7032989</strain>
    </source>
</reference>
<evidence type="ECO:0000313" key="1">
    <source>
        <dbReference type="EMBL" id="CDT03272.1"/>
    </source>
</evidence>
<protein>
    <submittedName>
        <fullName evidence="1">Uncharacterized protein</fullName>
    </submittedName>
</protein>
<proteinExistence type="predicted"/>
<organism evidence="1">
    <name type="scientific">Clostridioides difficile</name>
    <name type="common">Peptoclostridium difficile</name>
    <dbReference type="NCBI Taxonomy" id="1496"/>
    <lineage>
        <taxon>Bacteria</taxon>
        <taxon>Bacillati</taxon>
        <taxon>Bacillota</taxon>
        <taxon>Clostridia</taxon>
        <taxon>Peptostreptococcales</taxon>
        <taxon>Peptostreptococcaceae</taxon>
        <taxon>Clostridioides</taxon>
    </lineage>
</organism>
<accession>A0A069ASQ8</accession>
<name>A0A069ASQ8_CLODI</name>